<proteinExistence type="predicted"/>
<name>A0A6H1ZVY3_9ZZZZ</name>
<gene>
    <name evidence="2" type="ORF">MM415B04390_0006</name>
    <name evidence="1" type="ORF">TM448A02234_0010</name>
</gene>
<reference evidence="1" key="1">
    <citation type="submission" date="2020-03" db="EMBL/GenBank/DDBJ databases">
        <title>The deep terrestrial virosphere.</title>
        <authorList>
            <person name="Holmfeldt K."/>
            <person name="Nilsson E."/>
            <person name="Simone D."/>
            <person name="Lopez-Fernandez M."/>
            <person name="Wu X."/>
            <person name="de Brujin I."/>
            <person name="Lundin D."/>
            <person name="Andersson A."/>
            <person name="Bertilsson S."/>
            <person name="Dopson M."/>
        </authorList>
    </citation>
    <scope>NUCLEOTIDE SEQUENCE</scope>
    <source>
        <strain evidence="2">MM415B04390</strain>
        <strain evidence="1">TM448A02234</strain>
    </source>
</reference>
<evidence type="ECO:0000313" key="2">
    <source>
        <dbReference type="EMBL" id="QJA93010.1"/>
    </source>
</evidence>
<accession>A0A6H1ZVY3</accession>
<dbReference type="AlphaFoldDB" id="A0A6H1ZVY3"/>
<dbReference type="EMBL" id="MT143115">
    <property type="protein sequence ID" value="QJA93010.1"/>
    <property type="molecule type" value="Genomic_DNA"/>
</dbReference>
<sequence length="81" mass="9716">MAKIQNHHITYDPEWVIELNLLQHRAISRVQITKATEQAFADLTNFLHAVAYEWNRMRMELDMEKDLRVIIPNRRKGEKTK</sequence>
<dbReference type="EMBL" id="MT144279">
    <property type="protein sequence ID" value="QJA51639.1"/>
    <property type="molecule type" value="Genomic_DNA"/>
</dbReference>
<organism evidence="1">
    <name type="scientific">viral metagenome</name>
    <dbReference type="NCBI Taxonomy" id="1070528"/>
    <lineage>
        <taxon>unclassified sequences</taxon>
        <taxon>metagenomes</taxon>
        <taxon>organismal metagenomes</taxon>
    </lineage>
</organism>
<evidence type="ECO:0000313" key="1">
    <source>
        <dbReference type="EMBL" id="QJA51639.1"/>
    </source>
</evidence>
<protein>
    <submittedName>
        <fullName evidence="1">Uncharacterized protein</fullName>
    </submittedName>
</protein>